<dbReference type="InterPro" id="IPR050107">
    <property type="entry name" value="ABC_carbohydrate_import_ATPase"/>
</dbReference>
<evidence type="ECO:0000256" key="4">
    <source>
        <dbReference type="ARBA" id="ARBA00022597"/>
    </source>
</evidence>
<dbReference type="GO" id="GO:0005886">
    <property type="term" value="C:plasma membrane"/>
    <property type="evidence" value="ECO:0007669"/>
    <property type="project" value="UniProtKB-SubCell"/>
</dbReference>
<keyword evidence="5" id="KW-0677">Repeat</keyword>
<accession>C4LG24</accession>
<sequence length="504" mass="55190">MEGYRLSMQGITKIYGNIAAIEGVNFSVEKGEVHALIGENGAGKSTLLNILSGVRDANAGEIRVDGELVHMKNPLSARQAGIAMIHQELQHVPELSVAQNMFLGRPLTKYKGVFVDKKAQYERAKVILKRLDPSINPDEPIKNLKVAQQQIVEIARALLDEAKIIAMDEPTSSLTPTEFDRLAELISDLKAMKVSVIYVSHKMNEIFKVCDRATIMRDGKQVGVVNIKDETEETIVAKMIGRKLEKVTHHSFMTEKEILKVENLGRDKAVLPANFTVQAGEVLGIAGLVGSGRTELLKLIAGIDSKTSGSVSVDGAQIHHLNVTSAIKAGIGLVPEDRKKEGIIKERSVAVNMALPSMKNFTRTGLIQKSKLDKVALSVMSDLNLRPLNIEKHIGTLSGGNQQKVIIGRWVAADAKVFLFDEPTRGIDIGAKSEIYNLIEKLAQEGKAIVVVSSEMPEIIRISDRVLVMREGKIAAELKGDDINEENIAQYAINDVVNKNKFCN</sequence>
<evidence type="ECO:0000256" key="2">
    <source>
        <dbReference type="ARBA" id="ARBA00022448"/>
    </source>
</evidence>
<dbReference type="PROSITE" id="PS00211">
    <property type="entry name" value="ABC_TRANSPORTER_1"/>
    <property type="match status" value="1"/>
</dbReference>
<feature type="domain" description="ABC transporter" evidence="10">
    <location>
        <begin position="253"/>
        <end position="496"/>
    </location>
</feature>
<dbReference type="PANTHER" id="PTHR43790:SF3">
    <property type="entry name" value="D-ALLOSE IMPORT ATP-BINDING PROTEIN ALSA-RELATED"/>
    <property type="match status" value="1"/>
</dbReference>
<comment type="subcellular location">
    <subcellularLocation>
        <location evidence="1">Cell membrane</location>
        <topology evidence="1">Peripheral membrane protein</topology>
    </subcellularLocation>
</comment>
<evidence type="ECO:0000256" key="7">
    <source>
        <dbReference type="ARBA" id="ARBA00022840"/>
    </source>
</evidence>
<dbReference type="EMBL" id="CP001616">
    <property type="protein sequence ID" value="ACQ93541.1"/>
    <property type="molecule type" value="Genomic_DNA"/>
</dbReference>
<keyword evidence="12" id="KW-1185">Reference proteome</keyword>
<dbReference type="InterPro" id="IPR003593">
    <property type="entry name" value="AAA+_ATPase"/>
</dbReference>
<dbReference type="GO" id="GO:0005524">
    <property type="term" value="F:ATP binding"/>
    <property type="evidence" value="ECO:0007669"/>
    <property type="project" value="UniProtKB-KW"/>
</dbReference>
<feature type="domain" description="ABC transporter" evidence="10">
    <location>
        <begin position="6"/>
        <end position="243"/>
    </location>
</feature>
<dbReference type="Gene3D" id="3.40.50.300">
    <property type="entry name" value="P-loop containing nucleotide triphosphate hydrolases"/>
    <property type="match status" value="2"/>
</dbReference>
<dbReference type="InterPro" id="IPR003439">
    <property type="entry name" value="ABC_transporter-like_ATP-bd"/>
</dbReference>
<evidence type="ECO:0000256" key="8">
    <source>
        <dbReference type="ARBA" id="ARBA00022967"/>
    </source>
</evidence>
<organism evidence="11 12">
    <name type="scientific">Tolumonas auensis (strain DSM 9187 / NBRC 110442 / TA 4)</name>
    <dbReference type="NCBI Taxonomy" id="595494"/>
    <lineage>
        <taxon>Bacteria</taxon>
        <taxon>Pseudomonadati</taxon>
        <taxon>Pseudomonadota</taxon>
        <taxon>Gammaproteobacteria</taxon>
        <taxon>Aeromonadales</taxon>
        <taxon>Aeromonadaceae</taxon>
        <taxon>Tolumonas</taxon>
    </lineage>
</organism>
<dbReference type="Pfam" id="PF00005">
    <property type="entry name" value="ABC_tran"/>
    <property type="match status" value="2"/>
</dbReference>
<dbReference type="KEGG" id="tau:Tola_1942"/>
<evidence type="ECO:0000259" key="10">
    <source>
        <dbReference type="PROSITE" id="PS50893"/>
    </source>
</evidence>
<reference evidence="12" key="1">
    <citation type="submission" date="2009-05" db="EMBL/GenBank/DDBJ databases">
        <title>Complete sequence of Tolumonas auensis DSM 9187.</title>
        <authorList>
            <consortium name="US DOE Joint Genome Institute"/>
            <person name="Lucas S."/>
            <person name="Copeland A."/>
            <person name="Lapidus A."/>
            <person name="Glavina del Rio T."/>
            <person name="Tice H."/>
            <person name="Bruce D."/>
            <person name="Goodwin L."/>
            <person name="Pitluck S."/>
            <person name="Chertkov O."/>
            <person name="Brettin T."/>
            <person name="Detter J.C."/>
            <person name="Han C."/>
            <person name="Larimer F."/>
            <person name="Land M."/>
            <person name="Hauser L."/>
            <person name="Kyrpides N."/>
            <person name="Mikhailova N."/>
            <person name="Spring S."/>
            <person name="Beller H."/>
        </authorList>
    </citation>
    <scope>NUCLEOTIDE SEQUENCE [LARGE SCALE GENOMIC DNA]</scope>
    <source>
        <strain evidence="12">DSM 9187 / TA4</strain>
    </source>
</reference>
<dbReference type="InterPro" id="IPR017871">
    <property type="entry name" value="ABC_transporter-like_CS"/>
</dbReference>
<evidence type="ECO:0000256" key="1">
    <source>
        <dbReference type="ARBA" id="ARBA00004202"/>
    </source>
</evidence>
<protein>
    <submittedName>
        <fullName evidence="11">ABC transporter related</fullName>
    </submittedName>
</protein>
<dbReference type="Proteomes" id="UP000009073">
    <property type="component" value="Chromosome"/>
</dbReference>
<keyword evidence="9" id="KW-0472">Membrane</keyword>
<keyword evidence="7" id="KW-0067">ATP-binding</keyword>
<evidence type="ECO:0000256" key="3">
    <source>
        <dbReference type="ARBA" id="ARBA00022475"/>
    </source>
</evidence>
<keyword evidence="8" id="KW-1278">Translocase</keyword>
<keyword evidence="3" id="KW-1003">Cell membrane</keyword>
<dbReference type="eggNOG" id="COG1129">
    <property type="taxonomic scope" value="Bacteria"/>
</dbReference>
<evidence type="ECO:0000256" key="6">
    <source>
        <dbReference type="ARBA" id="ARBA00022741"/>
    </source>
</evidence>
<keyword evidence="6" id="KW-0547">Nucleotide-binding</keyword>
<dbReference type="CDD" id="cd03215">
    <property type="entry name" value="ABC_Carb_Monos_II"/>
    <property type="match status" value="1"/>
</dbReference>
<dbReference type="AlphaFoldDB" id="C4LG24"/>
<dbReference type="OrthoDB" id="9776369at2"/>
<dbReference type="GO" id="GO:0016887">
    <property type="term" value="F:ATP hydrolysis activity"/>
    <property type="evidence" value="ECO:0007669"/>
    <property type="project" value="InterPro"/>
</dbReference>
<dbReference type="SMART" id="SM00382">
    <property type="entry name" value="AAA"/>
    <property type="match status" value="2"/>
</dbReference>
<evidence type="ECO:0000313" key="12">
    <source>
        <dbReference type="Proteomes" id="UP000009073"/>
    </source>
</evidence>
<dbReference type="HOGENOM" id="CLU_000604_92_3_6"/>
<dbReference type="CDD" id="cd03216">
    <property type="entry name" value="ABC_Carb_Monos_I"/>
    <property type="match status" value="1"/>
</dbReference>
<keyword evidence="2" id="KW-0813">Transport</keyword>
<dbReference type="SUPFAM" id="SSF52540">
    <property type="entry name" value="P-loop containing nucleoside triphosphate hydrolases"/>
    <property type="match status" value="2"/>
</dbReference>
<dbReference type="STRING" id="595494.Tola_1942"/>
<dbReference type="RefSeq" id="WP_015879009.1">
    <property type="nucleotide sequence ID" value="NC_012691.1"/>
</dbReference>
<name>C4LG24_TOLAT</name>
<dbReference type="PANTHER" id="PTHR43790">
    <property type="entry name" value="CARBOHYDRATE TRANSPORT ATP-BINDING PROTEIN MG119-RELATED"/>
    <property type="match status" value="1"/>
</dbReference>
<gene>
    <name evidence="11" type="ordered locus">Tola_1942</name>
</gene>
<evidence type="ECO:0000313" key="11">
    <source>
        <dbReference type="EMBL" id="ACQ93541.1"/>
    </source>
</evidence>
<reference evidence="11 12" key="2">
    <citation type="journal article" date="2011" name="Stand. Genomic Sci.">
        <title>Complete genome sequence of Tolumonas auensis type strain (TA 4).</title>
        <authorList>
            <person name="Chertkov O."/>
            <person name="Copeland A."/>
            <person name="Lucas S."/>
            <person name="Lapidus A."/>
            <person name="Berry K.W."/>
            <person name="Detter J.C."/>
            <person name="Del Rio T.G."/>
            <person name="Hammon N."/>
            <person name="Dalin E."/>
            <person name="Tice H."/>
            <person name="Pitluck S."/>
            <person name="Richardson P."/>
            <person name="Bruce D."/>
            <person name="Goodwin L."/>
            <person name="Han C."/>
            <person name="Tapia R."/>
            <person name="Saunders E."/>
            <person name="Schmutz J."/>
            <person name="Brettin T."/>
            <person name="Larimer F."/>
            <person name="Land M."/>
            <person name="Hauser L."/>
            <person name="Spring S."/>
            <person name="Rohde M."/>
            <person name="Kyrpides N.C."/>
            <person name="Ivanova N."/>
            <person name="Goker M."/>
            <person name="Beller H.R."/>
            <person name="Klenk H.P."/>
            <person name="Woyke T."/>
        </authorList>
    </citation>
    <scope>NUCLEOTIDE SEQUENCE [LARGE SCALE GENOMIC DNA]</scope>
    <source>
        <strain evidence="12">DSM 9187 / TA4</strain>
    </source>
</reference>
<dbReference type="FunFam" id="3.40.50.300:FF:000127">
    <property type="entry name" value="Ribose import ATP-binding protein RbsA"/>
    <property type="match status" value="1"/>
</dbReference>
<dbReference type="PROSITE" id="PS50893">
    <property type="entry name" value="ABC_TRANSPORTER_2"/>
    <property type="match status" value="2"/>
</dbReference>
<evidence type="ECO:0000256" key="9">
    <source>
        <dbReference type="ARBA" id="ARBA00023136"/>
    </source>
</evidence>
<evidence type="ECO:0000256" key="5">
    <source>
        <dbReference type="ARBA" id="ARBA00022737"/>
    </source>
</evidence>
<proteinExistence type="predicted"/>
<dbReference type="InterPro" id="IPR027417">
    <property type="entry name" value="P-loop_NTPase"/>
</dbReference>
<keyword evidence="4" id="KW-0762">Sugar transport</keyword>